<dbReference type="PROSITE" id="PS51257">
    <property type="entry name" value="PROKAR_LIPOPROTEIN"/>
    <property type="match status" value="1"/>
</dbReference>
<reference evidence="1" key="1">
    <citation type="journal article" date="2021" name="Nat. Commun.">
        <title>Genetic determinants of endophytism in the Arabidopsis root mycobiome.</title>
        <authorList>
            <person name="Mesny F."/>
            <person name="Miyauchi S."/>
            <person name="Thiergart T."/>
            <person name="Pickel B."/>
            <person name="Atanasova L."/>
            <person name="Karlsson M."/>
            <person name="Huettel B."/>
            <person name="Barry K.W."/>
            <person name="Haridas S."/>
            <person name="Chen C."/>
            <person name="Bauer D."/>
            <person name="Andreopoulos W."/>
            <person name="Pangilinan J."/>
            <person name="LaButti K."/>
            <person name="Riley R."/>
            <person name="Lipzen A."/>
            <person name="Clum A."/>
            <person name="Drula E."/>
            <person name="Henrissat B."/>
            <person name="Kohler A."/>
            <person name="Grigoriev I.V."/>
            <person name="Martin F.M."/>
            <person name="Hacquard S."/>
        </authorList>
    </citation>
    <scope>NUCLEOTIDE SEQUENCE</scope>
    <source>
        <strain evidence="1">MPI-CAGE-CH-0235</strain>
    </source>
</reference>
<proteinExistence type="predicted"/>
<evidence type="ECO:0000313" key="1">
    <source>
        <dbReference type="EMBL" id="KAH7316598.1"/>
    </source>
</evidence>
<gene>
    <name evidence="1" type="ORF">B0I35DRAFT_433494</name>
</gene>
<dbReference type="AlphaFoldDB" id="A0A8K0SPT4"/>
<protein>
    <submittedName>
        <fullName evidence="1">Uncharacterized protein</fullName>
    </submittedName>
</protein>
<accession>A0A8K0SPT4</accession>
<name>A0A8K0SPT4_9HYPO</name>
<comment type="caution">
    <text evidence="1">The sequence shown here is derived from an EMBL/GenBank/DDBJ whole genome shotgun (WGS) entry which is preliminary data.</text>
</comment>
<keyword evidence="2" id="KW-1185">Reference proteome</keyword>
<dbReference type="Proteomes" id="UP000813444">
    <property type="component" value="Unassembled WGS sequence"/>
</dbReference>
<dbReference type="EMBL" id="JAGPNK010000008">
    <property type="protein sequence ID" value="KAH7316598.1"/>
    <property type="molecule type" value="Genomic_DNA"/>
</dbReference>
<organism evidence="1 2">
    <name type="scientific">Stachybotrys elegans</name>
    <dbReference type="NCBI Taxonomy" id="80388"/>
    <lineage>
        <taxon>Eukaryota</taxon>
        <taxon>Fungi</taxon>
        <taxon>Dikarya</taxon>
        <taxon>Ascomycota</taxon>
        <taxon>Pezizomycotina</taxon>
        <taxon>Sordariomycetes</taxon>
        <taxon>Hypocreomycetidae</taxon>
        <taxon>Hypocreales</taxon>
        <taxon>Stachybotryaceae</taxon>
        <taxon>Stachybotrys</taxon>
    </lineage>
</organism>
<sequence>MRRIVLWSWVFLGGAWWGWLVAMVAGGMSMIVVACELRTDVFAASHASTLYVFRGR</sequence>
<evidence type="ECO:0000313" key="2">
    <source>
        <dbReference type="Proteomes" id="UP000813444"/>
    </source>
</evidence>